<evidence type="ECO:0000313" key="3">
    <source>
        <dbReference type="Proteomes" id="UP000015102"/>
    </source>
</evidence>
<protein>
    <submittedName>
        <fullName evidence="2">Uncharacterized protein</fullName>
    </submittedName>
</protein>
<accession>T1H0I5</accession>
<keyword evidence="3" id="KW-1185">Reference proteome</keyword>
<evidence type="ECO:0000313" key="2">
    <source>
        <dbReference type="EnsemblMetazoa" id="MESCA009664-PA"/>
    </source>
</evidence>
<reference evidence="2" key="2">
    <citation type="submission" date="2015-06" db="UniProtKB">
        <authorList>
            <consortium name="EnsemblMetazoa"/>
        </authorList>
    </citation>
    <scope>IDENTIFICATION</scope>
</reference>
<feature type="region of interest" description="Disordered" evidence="1">
    <location>
        <begin position="1"/>
        <end position="52"/>
    </location>
</feature>
<dbReference type="EnsemblMetazoa" id="MESCA009664-RA">
    <property type="protein sequence ID" value="MESCA009664-PA"/>
    <property type="gene ID" value="MESCA009664"/>
</dbReference>
<proteinExistence type="predicted"/>
<dbReference type="HOGENOM" id="CLU_1241368_0_0_1"/>
<organism evidence="2 3">
    <name type="scientific">Megaselia scalaris</name>
    <name type="common">Humpbacked fly</name>
    <name type="synonym">Phora scalaris</name>
    <dbReference type="NCBI Taxonomy" id="36166"/>
    <lineage>
        <taxon>Eukaryota</taxon>
        <taxon>Metazoa</taxon>
        <taxon>Ecdysozoa</taxon>
        <taxon>Arthropoda</taxon>
        <taxon>Hexapoda</taxon>
        <taxon>Insecta</taxon>
        <taxon>Pterygota</taxon>
        <taxon>Neoptera</taxon>
        <taxon>Endopterygota</taxon>
        <taxon>Diptera</taxon>
        <taxon>Brachycera</taxon>
        <taxon>Muscomorpha</taxon>
        <taxon>Platypezoidea</taxon>
        <taxon>Phoridae</taxon>
        <taxon>Megaseliini</taxon>
        <taxon>Megaselia</taxon>
    </lineage>
</organism>
<reference evidence="3" key="1">
    <citation type="submission" date="2013-02" db="EMBL/GenBank/DDBJ databases">
        <authorList>
            <person name="Hughes D."/>
        </authorList>
    </citation>
    <scope>NUCLEOTIDE SEQUENCE</scope>
    <source>
        <strain>Durham</strain>
        <strain evidence="3">NC isolate 2 -- Noor lab</strain>
    </source>
</reference>
<dbReference type="AlphaFoldDB" id="T1H0I5"/>
<feature type="compositionally biased region" description="Low complexity" evidence="1">
    <location>
        <begin position="1"/>
        <end position="21"/>
    </location>
</feature>
<dbReference type="Proteomes" id="UP000015102">
    <property type="component" value="Unassembled WGS sequence"/>
</dbReference>
<evidence type="ECO:0000256" key="1">
    <source>
        <dbReference type="SAM" id="MobiDB-lite"/>
    </source>
</evidence>
<dbReference type="EMBL" id="CAQQ02006790">
    <property type="status" value="NOT_ANNOTATED_CDS"/>
    <property type="molecule type" value="Genomic_DNA"/>
</dbReference>
<sequence length="223" mass="24836">MEDNSAAFAASSPNASNAFANETKTTSNPFPDQSEDHYDSSHSGGIGQADSLLVNAEMMENAVLDIISNEVKESRDPSSVENQLMRELSVRKAVEPGSSSTRQVEDDLLEQLTNLKSKTSSLQEAKSRNLPKSEKEDIVNDIELEKRTRILEDEHLSNISKNIRSQPNISVEPPPEDEEIPKILEIRVLKVQLVDNNPRINRRLPEGVSTFYDFNTSASREPS</sequence>
<name>T1H0I5_MEGSC</name>
<feature type="compositionally biased region" description="Polar residues" evidence="1">
    <location>
        <begin position="22"/>
        <end position="31"/>
    </location>
</feature>